<dbReference type="InterPro" id="IPR052021">
    <property type="entry name" value="Type-I_RS_S_subunit"/>
</dbReference>
<dbReference type="Gene3D" id="3.90.220.20">
    <property type="entry name" value="DNA methylase specificity domains"/>
    <property type="match status" value="2"/>
</dbReference>
<reference evidence="3 4" key="1">
    <citation type="submission" date="2021-02" db="EMBL/GenBank/DDBJ databases">
        <authorList>
            <person name="Han P."/>
        </authorList>
    </citation>
    <scope>NUCLEOTIDE SEQUENCE [LARGE SCALE GENOMIC DNA]</scope>
    <source>
        <strain evidence="3">Candidatus Nitrospira sp. ZN2</strain>
    </source>
</reference>
<organism evidence="3 4">
    <name type="scientific">Nitrospira defluvii</name>
    <dbReference type="NCBI Taxonomy" id="330214"/>
    <lineage>
        <taxon>Bacteria</taxon>
        <taxon>Pseudomonadati</taxon>
        <taxon>Nitrospirota</taxon>
        <taxon>Nitrospiria</taxon>
        <taxon>Nitrospirales</taxon>
        <taxon>Nitrospiraceae</taxon>
        <taxon>Nitrospira</taxon>
    </lineage>
</organism>
<evidence type="ECO:0000256" key="1">
    <source>
        <dbReference type="ARBA" id="ARBA00022747"/>
    </source>
</evidence>
<name>A0ABN7MB03_9BACT</name>
<protein>
    <submittedName>
        <fullName evidence="3">Type I restriction-modification system, specificity subunit S</fullName>
        <ecNumber evidence="3">3.1.21.3</ecNumber>
    </submittedName>
</protein>
<keyword evidence="4" id="KW-1185">Reference proteome</keyword>
<dbReference type="PANTHER" id="PTHR30408">
    <property type="entry name" value="TYPE-1 RESTRICTION ENZYME ECOKI SPECIFICITY PROTEIN"/>
    <property type="match status" value="1"/>
</dbReference>
<dbReference type="GO" id="GO:0009035">
    <property type="term" value="F:type I site-specific deoxyribonuclease activity"/>
    <property type="evidence" value="ECO:0007669"/>
    <property type="project" value="UniProtKB-EC"/>
</dbReference>
<evidence type="ECO:0000256" key="2">
    <source>
        <dbReference type="ARBA" id="ARBA00023125"/>
    </source>
</evidence>
<dbReference type="RefSeq" id="WP_213043997.1">
    <property type="nucleotide sequence ID" value="NZ_CAJNBJ010000020.1"/>
</dbReference>
<dbReference type="Proteomes" id="UP000675880">
    <property type="component" value="Unassembled WGS sequence"/>
</dbReference>
<dbReference type="EMBL" id="CAJNBJ010000020">
    <property type="protein sequence ID" value="CAE6794275.1"/>
    <property type="molecule type" value="Genomic_DNA"/>
</dbReference>
<keyword evidence="1" id="KW-0680">Restriction system</keyword>
<keyword evidence="3" id="KW-0378">Hydrolase</keyword>
<dbReference type="PANTHER" id="PTHR30408:SF13">
    <property type="entry name" value="TYPE I RESTRICTION ENZYME HINDI SPECIFICITY SUBUNIT"/>
    <property type="match status" value="1"/>
</dbReference>
<dbReference type="EC" id="3.1.21.3" evidence="3"/>
<dbReference type="SUPFAM" id="SSF116734">
    <property type="entry name" value="DNA methylase specificity domain"/>
    <property type="match status" value="2"/>
</dbReference>
<gene>
    <name evidence="3" type="ORF">NSPZN2_70014</name>
</gene>
<evidence type="ECO:0000313" key="3">
    <source>
        <dbReference type="EMBL" id="CAE6794275.1"/>
    </source>
</evidence>
<sequence>MADNGSRQTLGDYFTLQRGTTYKSRLLGLPGPVLLGLATIQRNGGFRTDSLQTYGGESPAKLLVRPGDLYLSLKDVTQSADLLGAVARLPIDHPPGRLTQDTVKLEPKGSDVPLDYLYWLLRTPQYRSYCRAHATGTTNLGLGREDFLSFPAPEPTTIQCKIVNTLATLDDKIELNRRMNKTLEAMARALFKSWFVDFDPVRAKAEGRDPGLPKSLADLFPESFENSELGEIPKGWKIGTLGDFSGLNPESWSRDTRPSEIEYIDLSNTKWGRVEEITKFAADDAPSRAQRVLRPRDTIVGTVRPGNGSYAFILVNGLTGSTGFAVLRPQRDMYAEFVYLAATSADNIQALAHLADGGAYPAVRPEVVAATQVTRPKEDILGVFSRAAGPMLLKIADNERESRTLAALRDRLLPKLISGELRIRKTNGFERGMQHGRN</sequence>
<keyword evidence="2" id="KW-0238">DNA-binding</keyword>
<accession>A0ABN7MB03</accession>
<comment type="caution">
    <text evidence="3">The sequence shown here is derived from an EMBL/GenBank/DDBJ whole genome shotgun (WGS) entry which is preliminary data.</text>
</comment>
<evidence type="ECO:0000313" key="4">
    <source>
        <dbReference type="Proteomes" id="UP000675880"/>
    </source>
</evidence>
<proteinExistence type="predicted"/>
<dbReference type="InterPro" id="IPR044946">
    <property type="entry name" value="Restrct_endonuc_typeI_TRD_sf"/>
</dbReference>